<organism evidence="1 2">
    <name type="scientific">Hyunsoonleella rubra</name>
    <dbReference type="NCBI Taxonomy" id="1737062"/>
    <lineage>
        <taxon>Bacteria</taxon>
        <taxon>Pseudomonadati</taxon>
        <taxon>Bacteroidota</taxon>
        <taxon>Flavobacteriia</taxon>
        <taxon>Flavobacteriales</taxon>
        <taxon>Flavobacteriaceae</taxon>
    </lineage>
</organism>
<evidence type="ECO:0000313" key="2">
    <source>
        <dbReference type="Proteomes" id="UP001597476"/>
    </source>
</evidence>
<keyword evidence="2" id="KW-1185">Reference proteome</keyword>
<dbReference type="EMBL" id="JBHULY010000039">
    <property type="protein sequence ID" value="MFD2727587.1"/>
    <property type="molecule type" value="Genomic_DNA"/>
</dbReference>
<accession>A0ABW5TE50</accession>
<evidence type="ECO:0000313" key="1">
    <source>
        <dbReference type="EMBL" id="MFD2727587.1"/>
    </source>
</evidence>
<sequence>MKNHLWKILGFILVLHLGFGLFKKYHPTFYGTSFNDERIEIGLVAIDSTMVRTGKNTSVYQTWRNESTTVPRFYAKYVSFDKWNKGIEMENDNYVVMFDSIKAIVSINYNYETEKFNYALKEYDRPKNTYDLYGHSGRTIRKLNKAEIKEILNNNGIKY</sequence>
<reference evidence="2" key="1">
    <citation type="journal article" date="2019" name="Int. J. Syst. Evol. Microbiol.">
        <title>The Global Catalogue of Microorganisms (GCM) 10K type strain sequencing project: providing services to taxonomists for standard genome sequencing and annotation.</title>
        <authorList>
            <consortium name="The Broad Institute Genomics Platform"/>
            <consortium name="The Broad Institute Genome Sequencing Center for Infectious Disease"/>
            <person name="Wu L."/>
            <person name="Ma J."/>
        </authorList>
    </citation>
    <scope>NUCLEOTIDE SEQUENCE [LARGE SCALE GENOMIC DNA]</scope>
    <source>
        <strain evidence="2">KCTC 42398</strain>
    </source>
</reference>
<proteinExistence type="predicted"/>
<dbReference type="RefSeq" id="WP_380293591.1">
    <property type="nucleotide sequence ID" value="NZ_JBHULY010000039.1"/>
</dbReference>
<dbReference type="Proteomes" id="UP001597476">
    <property type="component" value="Unassembled WGS sequence"/>
</dbReference>
<name>A0ABW5TE50_9FLAO</name>
<comment type="caution">
    <text evidence="1">The sequence shown here is derived from an EMBL/GenBank/DDBJ whole genome shotgun (WGS) entry which is preliminary data.</text>
</comment>
<protein>
    <submittedName>
        <fullName evidence="1">Uncharacterized protein</fullName>
    </submittedName>
</protein>
<gene>
    <name evidence="1" type="ORF">ACFSR8_15280</name>
</gene>